<reference evidence="3 5" key="1">
    <citation type="submission" date="2016-06" db="EMBL/GenBank/DDBJ databases">
        <title>Discovery of anaerobic lithoheterotrophic haloarchaeon capable of sulfur respiration by hydrogen and formate.</title>
        <authorList>
            <person name="Sorokin D.Y."/>
            <person name="Kublanov I.V."/>
            <person name="Roman P."/>
            <person name="Sinninghe Damste J.S."/>
            <person name="Golyshin P.N."/>
            <person name="Rojo D."/>
            <person name="Ciordia S."/>
            <person name="Mena Md.C."/>
            <person name="Ferrer M."/>
            <person name="Smedile F."/>
            <person name="Messina E."/>
            <person name="La Cono V."/>
            <person name="Yakimov M.M."/>
        </authorList>
    </citation>
    <scope>NUCLEOTIDE SEQUENCE [LARGE SCALE GENOMIC DNA]</scope>
    <source>
        <strain evidence="3 5">HTSR1</strain>
    </source>
</reference>
<evidence type="ECO:0000313" key="4">
    <source>
        <dbReference type="EMBL" id="APE95783.1"/>
    </source>
</evidence>
<dbReference type="KEGG" id="halh:HTSR_1267"/>
<feature type="domain" description="Ferrous iron transporter FeoA-like" evidence="2">
    <location>
        <begin position="9"/>
        <end position="79"/>
    </location>
</feature>
<dbReference type="InterPro" id="IPR007167">
    <property type="entry name" value="Fe-transptr_FeoA-like"/>
</dbReference>
<dbReference type="OrthoDB" id="105333at2157"/>
<dbReference type="InterPro" id="IPR008988">
    <property type="entry name" value="Transcriptional_repressor_C"/>
</dbReference>
<sequence>MNSSEESGTVVAEMEAGQTGRIERVGAEIRKQVTSMGVRPGQELEFHTKQPFNGPVVVSVGHSMTSLSREYARQIIVSLE</sequence>
<reference evidence="4" key="3">
    <citation type="journal article" date="2017" name="ISME J.">
        <title>Discovery of anaerobic lithoheterotrophic haloarchaea, ubiquitous in hypersaline habitats.</title>
        <authorList>
            <person name="Sorokin D.Y."/>
            <person name="Messina E."/>
            <person name="Smedile F."/>
            <person name="Roman P."/>
            <person name="Damste J.S.S."/>
            <person name="Ciordia S."/>
            <person name="Mena M.C."/>
            <person name="Ferrer M."/>
            <person name="Golyshin P.N."/>
            <person name="Kublanov I.V."/>
            <person name="Samarov N.I."/>
            <person name="Toshchakov S.V."/>
            <person name="La Cono V."/>
            <person name="Yakimov M.M."/>
        </authorList>
    </citation>
    <scope>NUCLEOTIDE SEQUENCE</scope>
    <source>
        <strain evidence="4">HSR6</strain>
    </source>
</reference>
<organism evidence="3 5">
    <name type="scientific">Halodesulfurarchaeum formicicum</name>
    <dbReference type="NCBI Taxonomy" id="1873524"/>
    <lineage>
        <taxon>Archaea</taxon>
        <taxon>Methanobacteriati</taxon>
        <taxon>Methanobacteriota</taxon>
        <taxon>Stenosarchaea group</taxon>
        <taxon>Halobacteria</taxon>
        <taxon>Halobacteriales</taxon>
        <taxon>Halobacteriaceae</taxon>
        <taxon>Halodesulfurarchaeum</taxon>
    </lineage>
</organism>
<dbReference type="RefSeq" id="WP_157754383.1">
    <property type="nucleotide sequence ID" value="NZ_CP016070.1"/>
</dbReference>
<dbReference type="GO" id="GO:0046914">
    <property type="term" value="F:transition metal ion binding"/>
    <property type="evidence" value="ECO:0007669"/>
    <property type="project" value="InterPro"/>
</dbReference>
<evidence type="ECO:0000259" key="2">
    <source>
        <dbReference type="SMART" id="SM00899"/>
    </source>
</evidence>
<evidence type="ECO:0000256" key="1">
    <source>
        <dbReference type="ARBA" id="ARBA00023004"/>
    </source>
</evidence>
<gene>
    <name evidence="4" type="ORF">HSR6_1340</name>
    <name evidence="3" type="ORF">HTSR_1267</name>
</gene>
<accession>A0A1D8S520</accession>
<dbReference type="Pfam" id="PF04023">
    <property type="entry name" value="FeoA"/>
    <property type="match status" value="1"/>
</dbReference>
<keyword evidence="6" id="KW-1185">Reference proteome</keyword>
<dbReference type="KEGG" id="hhsr:HSR6_1340"/>
<keyword evidence="1" id="KW-0408">Iron</keyword>
<dbReference type="GeneID" id="30417869"/>
<name>A0A1D8S520_9EURY</name>
<dbReference type="Proteomes" id="UP000185608">
    <property type="component" value="Chromosome"/>
</dbReference>
<dbReference type="InterPro" id="IPR038157">
    <property type="entry name" value="FeoA_core_dom"/>
</dbReference>
<protein>
    <recommendedName>
        <fullName evidence="2">Ferrous iron transporter FeoA-like domain-containing protein</fullName>
    </recommendedName>
</protein>
<dbReference type="Gene3D" id="2.30.30.90">
    <property type="match status" value="1"/>
</dbReference>
<dbReference type="AlphaFoldDB" id="A0A1D8S520"/>
<accession>A0A1J1ADI4</accession>
<dbReference type="SUPFAM" id="SSF50037">
    <property type="entry name" value="C-terminal domain of transcriptional repressors"/>
    <property type="match status" value="1"/>
</dbReference>
<evidence type="ECO:0000313" key="5">
    <source>
        <dbReference type="Proteomes" id="UP000185608"/>
    </source>
</evidence>
<dbReference type="SMART" id="SM00899">
    <property type="entry name" value="FeoA"/>
    <property type="match status" value="1"/>
</dbReference>
<evidence type="ECO:0000313" key="3">
    <source>
        <dbReference type="EMBL" id="AOW80444.1"/>
    </source>
</evidence>
<dbReference type="STRING" id="1873524.HSR6_1340"/>
<reference evidence="6" key="2">
    <citation type="submission" date="2016-08" db="EMBL/GenBank/DDBJ databases">
        <title>Discovery of first anaerobic lithoheterotrophic haloarchae widely represented in hypersaline habitats.</title>
        <authorList>
            <person name="Sorokin D.Y."/>
            <person name="Kublanov I.V."/>
            <person name="Roman P."/>
            <person name="Sinninghe Damste J.S."/>
            <person name="Golyshin P.N."/>
            <person name="Rojo D."/>
            <person name="Ciordia S."/>
            <person name="Mena Md.C."/>
            <person name="Ferrer M."/>
            <person name="Smedile F."/>
            <person name="Messina E."/>
            <person name="La Cono V."/>
            <person name="Yakimov M.M."/>
        </authorList>
    </citation>
    <scope>NUCLEOTIDE SEQUENCE [LARGE SCALE GENOMIC DNA]</scope>
    <source>
        <strain evidence="6">HSR6</strain>
    </source>
</reference>
<dbReference type="EMBL" id="CP016070">
    <property type="protein sequence ID" value="AOW80444.1"/>
    <property type="molecule type" value="Genomic_DNA"/>
</dbReference>
<proteinExistence type="predicted"/>
<dbReference type="Proteomes" id="UP000186165">
    <property type="component" value="Chromosome"/>
</dbReference>
<dbReference type="EMBL" id="CP016804">
    <property type="protein sequence ID" value="APE95783.1"/>
    <property type="molecule type" value="Genomic_DNA"/>
</dbReference>
<evidence type="ECO:0000313" key="6">
    <source>
        <dbReference type="Proteomes" id="UP000186165"/>
    </source>
</evidence>